<reference evidence="1 2" key="1">
    <citation type="submission" date="2018-07" db="EMBL/GenBank/DDBJ databases">
        <title>Genomic Encyclopedia of Type Strains, Phase IV (KMG-IV): sequencing the most valuable type-strain genomes for metagenomic binning, comparative biology and taxonomic classification.</title>
        <authorList>
            <person name="Goeker M."/>
        </authorList>
    </citation>
    <scope>NUCLEOTIDE SEQUENCE [LARGE SCALE GENOMIC DNA]</scope>
    <source>
        <strain evidence="1 2">DSM 21352</strain>
    </source>
</reference>
<comment type="caution">
    <text evidence="1">The sequence shown here is derived from an EMBL/GenBank/DDBJ whole genome shotgun (WGS) entry which is preliminary data.</text>
</comment>
<dbReference type="EMBL" id="QQAV01000001">
    <property type="protein sequence ID" value="RDI28768.1"/>
    <property type="molecule type" value="Genomic_DNA"/>
</dbReference>
<dbReference type="Pfam" id="PF12244">
    <property type="entry name" value="DUF3606"/>
    <property type="match status" value="1"/>
</dbReference>
<dbReference type="OrthoDB" id="8912002at2"/>
<gene>
    <name evidence="1" type="ORF">DFR41_101524</name>
</gene>
<sequence>MPDDHTLIAPAGNDPDRIDLQSEGAVAEWARRMDIDEARLRAAVATVGDRATDVARHLADSDGTAHKERPPA</sequence>
<evidence type="ECO:0000313" key="1">
    <source>
        <dbReference type="EMBL" id="RDI28768.1"/>
    </source>
</evidence>
<dbReference type="Proteomes" id="UP000255265">
    <property type="component" value="Unassembled WGS sequence"/>
</dbReference>
<protein>
    <submittedName>
        <fullName evidence="1">Uncharacterized protein DUF3606</fullName>
    </submittedName>
</protein>
<dbReference type="InterPro" id="IPR022037">
    <property type="entry name" value="DUF3606"/>
</dbReference>
<name>A0A370FSM9_9BURK</name>
<dbReference type="RefSeq" id="WP_017758558.1">
    <property type="nucleotide sequence ID" value="NZ_QQAV01000001.1"/>
</dbReference>
<accession>A0A370FSM9</accession>
<keyword evidence="2" id="KW-1185">Reference proteome</keyword>
<proteinExistence type="predicted"/>
<organism evidence="1 2">
    <name type="scientific">Pseudacidovorax intermedius</name>
    <dbReference type="NCBI Taxonomy" id="433924"/>
    <lineage>
        <taxon>Bacteria</taxon>
        <taxon>Pseudomonadati</taxon>
        <taxon>Pseudomonadota</taxon>
        <taxon>Betaproteobacteria</taxon>
        <taxon>Burkholderiales</taxon>
        <taxon>Comamonadaceae</taxon>
        <taxon>Pseudacidovorax</taxon>
    </lineage>
</organism>
<dbReference type="AlphaFoldDB" id="A0A370FSM9"/>
<evidence type="ECO:0000313" key="2">
    <source>
        <dbReference type="Proteomes" id="UP000255265"/>
    </source>
</evidence>